<evidence type="ECO:0000313" key="2">
    <source>
        <dbReference type="Proteomes" id="UP001454036"/>
    </source>
</evidence>
<proteinExistence type="predicted"/>
<name>A0AAV3R301_LITER</name>
<organism evidence="1 2">
    <name type="scientific">Lithospermum erythrorhizon</name>
    <name type="common">Purple gromwell</name>
    <name type="synonym">Lithospermum officinale var. erythrorhizon</name>
    <dbReference type="NCBI Taxonomy" id="34254"/>
    <lineage>
        <taxon>Eukaryota</taxon>
        <taxon>Viridiplantae</taxon>
        <taxon>Streptophyta</taxon>
        <taxon>Embryophyta</taxon>
        <taxon>Tracheophyta</taxon>
        <taxon>Spermatophyta</taxon>
        <taxon>Magnoliopsida</taxon>
        <taxon>eudicotyledons</taxon>
        <taxon>Gunneridae</taxon>
        <taxon>Pentapetalae</taxon>
        <taxon>asterids</taxon>
        <taxon>lamiids</taxon>
        <taxon>Boraginales</taxon>
        <taxon>Boraginaceae</taxon>
        <taxon>Boraginoideae</taxon>
        <taxon>Lithospermeae</taxon>
        <taxon>Lithospermum</taxon>
    </lineage>
</organism>
<reference evidence="1 2" key="1">
    <citation type="submission" date="2024-01" db="EMBL/GenBank/DDBJ databases">
        <title>The complete chloroplast genome sequence of Lithospermum erythrorhizon: insights into the phylogenetic relationship among Boraginaceae species and the maternal lineages of purple gromwells.</title>
        <authorList>
            <person name="Okada T."/>
            <person name="Watanabe K."/>
        </authorList>
    </citation>
    <scope>NUCLEOTIDE SEQUENCE [LARGE SCALE GENOMIC DNA]</scope>
</reference>
<dbReference type="Proteomes" id="UP001454036">
    <property type="component" value="Unassembled WGS sequence"/>
</dbReference>
<dbReference type="EMBL" id="BAABME010007379">
    <property type="protein sequence ID" value="GAA0170749.1"/>
    <property type="molecule type" value="Genomic_DNA"/>
</dbReference>
<comment type="caution">
    <text evidence="1">The sequence shown here is derived from an EMBL/GenBank/DDBJ whole genome shotgun (WGS) entry which is preliminary data.</text>
</comment>
<protein>
    <submittedName>
        <fullName evidence="1">Uncharacterized protein</fullName>
    </submittedName>
</protein>
<sequence>MARYKDKMAVHYNKRVRGWKFLVGHLVLTTRQESGHKKPGKLESPWEGPYLVKTIVGPVTCELETLDGRQEPRSWNACHLKRYYV</sequence>
<dbReference type="AlphaFoldDB" id="A0AAV3R301"/>
<accession>A0AAV3R301</accession>
<evidence type="ECO:0000313" key="1">
    <source>
        <dbReference type="EMBL" id="GAA0170749.1"/>
    </source>
</evidence>
<gene>
    <name evidence="1" type="ORF">LIER_24943</name>
</gene>
<keyword evidence="2" id="KW-1185">Reference proteome</keyword>